<accession>A0A1K1LMR8</accession>
<dbReference type="Pfam" id="PF14353">
    <property type="entry name" value="CpXC"/>
    <property type="match status" value="1"/>
</dbReference>
<dbReference type="EMBL" id="FPIP01000001">
    <property type="protein sequence ID" value="SFW10942.1"/>
    <property type="molecule type" value="Genomic_DNA"/>
</dbReference>
<gene>
    <name evidence="2" type="ORF">SAMN02910280_0434</name>
</gene>
<name>A0A1K1LMR8_RUMFL</name>
<reference evidence="3" key="1">
    <citation type="submission" date="2016-11" db="EMBL/GenBank/DDBJ databases">
        <authorList>
            <person name="Varghese N."/>
            <person name="Submissions S."/>
        </authorList>
    </citation>
    <scope>NUCLEOTIDE SEQUENCE [LARGE SCALE GENOMIC DNA]</scope>
    <source>
        <strain evidence="3">YL228</strain>
    </source>
</reference>
<organism evidence="2 3">
    <name type="scientific">Ruminococcus flavefaciens</name>
    <dbReference type="NCBI Taxonomy" id="1265"/>
    <lineage>
        <taxon>Bacteria</taxon>
        <taxon>Bacillati</taxon>
        <taxon>Bacillota</taxon>
        <taxon>Clostridia</taxon>
        <taxon>Eubacteriales</taxon>
        <taxon>Oscillospiraceae</taxon>
        <taxon>Ruminococcus</taxon>
    </lineage>
</organism>
<dbReference type="Proteomes" id="UP000183461">
    <property type="component" value="Unassembled WGS sequence"/>
</dbReference>
<protein>
    <submittedName>
        <fullName evidence="2">CpXC protein</fullName>
    </submittedName>
</protein>
<dbReference type="InterPro" id="IPR025682">
    <property type="entry name" value="CpXC_dom"/>
</dbReference>
<evidence type="ECO:0000259" key="1">
    <source>
        <dbReference type="Pfam" id="PF14353"/>
    </source>
</evidence>
<dbReference type="RefSeq" id="WP_072298892.1">
    <property type="nucleotide sequence ID" value="NZ_FPIP01000001.1"/>
</dbReference>
<sequence>MSKNHNEIIKCPECQTEGDFKVWESINTSDDPELKELIRSGQLFMWKCPKCGNDCIVFYPTYYHQPEDKVLIHYIPDAPFMAINFMKTLTHDPYDESIKLEKGCRKRVVTDMNSFREKLLILDHGYDDRIIELQKIFLIAELQKAEPTMKIEQVFFNKEKDGTTNFAVKTDGDHWGRAEFSSGTYENIAKSFKTALDADKEVLINSDWALALIEKEIS</sequence>
<evidence type="ECO:0000313" key="2">
    <source>
        <dbReference type="EMBL" id="SFW10942.1"/>
    </source>
</evidence>
<proteinExistence type="predicted"/>
<dbReference type="AlphaFoldDB" id="A0A1K1LMR8"/>
<evidence type="ECO:0000313" key="3">
    <source>
        <dbReference type="Proteomes" id="UP000183461"/>
    </source>
</evidence>
<feature type="domain" description="CpXC" evidence="1">
    <location>
        <begin position="9"/>
        <end position="135"/>
    </location>
</feature>